<dbReference type="Proteomes" id="UP000293369">
    <property type="component" value="Unassembled WGS sequence"/>
</dbReference>
<dbReference type="EMBL" id="SGFE01000007">
    <property type="protein sequence ID" value="RZI32928.1"/>
    <property type="molecule type" value="Genomic_DNA"/>
</dbReference>
<sequence>MNRADSTPLAAGGNGRLPVGASLLAKNVNDNAGYLILRGVLGFFASKLAPTRTDISRTIV</sequence>
<accession>A0A4Q7D4L9</accession>
<reference evidence="1 2" key="1">
    <citation type="submission" date="2019-02" db="EMBL/GenBank/DDBJ databases">
        <title>Pseudomonas spp from wheat grain.</title>
        <authorList>
            <person name="Cho G.-S."/>
            <person name="Franz C.M.A.P."/>
        </authorList>
    </citation>
    <scope>NUCLEOTIDE SEQUENCE [LARGE SCALE GENOMIC DNA]</scope>
    <source>
        <strain evidence="1 2">133NRW</strain>
    </source>
</reference>
<evidence type="ECO:0000313" key="2">
    <source>
        <dbReference type="Proteomes" id="UP000293369"/>
    </source>
</evidence>
<protein>
    <submittedName>
        <fullName evidence="1">Uncharacterized protein</fullName>
    </submittedName>
</protein>
<proteinExistence type="predicted"/>
<name>A0A4Q7D4L9_9PSED</name>
<dbReference type="AlphaFoldDB" id="A0A4Q7D4L9"/>
<gene>
    <name evidence="1" type="ORF">EUX57_05060</name>
</gene>
<comment type="caution">
    <text evidence="1">The sequence shown here is derived from an EMBL/GenBank/DDBJ whole genome shotgun (WGS) entry which is preliminary data.</text>
</comment>
<organism evidence="1 2">
    <name type="scientific">Pseudomonas orientalis</name>
    <dbReference type="NCBI Taxonomy" id="76758"/>
    <lineage>
        <taxon>Bacteria</taxon>
        <taxon>Pseudomonadati</taxon>
        <taxon>Pseudomonadota</taxon>
        <taxon>Gammaproteobacteria</taxon>
        <taxon>Pseudomonadales</taxon>
        <taxon>Pseudomonadaceae</taxon>
        <taxon>Pseudomonas</taxon>
    </lineage>
</organism>
<evidence type="ECO:0000313" key="1">
    <source>
        <dbReference type="EMBL" id="RZI32928.1"/>
    </source>
</evidence>